<evidence type="ECO:0000256" key="1">
    <source>
        <dbReference type="SAM" id="MobiDB-lite"/>
    </source>
</evidence>
<feature type="region of interest" description="Disordered" evidence="1">
    <location>
        <begin position="1"/>
        <end position="34"/>
    </location>
</feature>
<evidence type="ECO:0000313" key="3">
    <source>
        <dbReference type="Proteomes" id="UP001552299"/>
    </source>
</evidence>
<name>A0ABD0US64_DENTH</name>
<feature type="compositionally biased region" description="Pro residues" evidence="1">
    <location>
        <begin position="80"/>
        <end position="96"/>
    </location>
</feature>
<proteinExistence type="predicted"/>
<organism evidence="2 3">
    <name type="scientific">Dendrobium thyrsiflorum</name>
    <name type="common">Pinecone-like raceme dendrobium</name>
    <name type="synonym">Orchid</name>
    <dbReference type="NCBI Taxonomy" id="117978"/>
    <lineage>
        <taxon>Eukaryota</taxon>
        <taxon>Viridiplantae</taxon>
        <taxon>Streptophyta</taxon>
        <taxon>Embryophyta</taxon>
        <taxon>Tracheophyta</taxon>
        <taxon>Spermatophyta</taxon>
        <taxon>Magnoliopsida</taxon>
        <taxon>Liliopsida</taxon>
        <taxon>Asparagales</taxon>
        <taxon>Orchidaceae</taxon>
        <taxon>Epidendroideae</taxon>
        <taxon>Malaxideae</taxon>
        <taxon>Dendrobiinae</taxon>
        <taxon>Dendrobium</taxon>
    </lineage>
</organism>
<dbReference type="AlphaFoldDB" id="A0ABD0US64"/>
<sequence>MLEIQSKASLTIPRVKPQGKDIQEDDDELESVFHQGLPHGALLVGGSGYSEGGIARRREASLFRRLPGRDPSPSSHRRPPLPIPSPAGPPKLKPPPLPSDPFLPLGLLCMGDPELDSGFEFDEDGRTDILGSPFFDVFFGADETADEYLDRILYRLSLALEEHITPGRWIIIGPHPPPPPPAIFPSRATVLVTFSLSFKISKKTDLTNLCHHERQTENLHENSQPVNRLENNWTKRSTYSGQDDATRIPAMITRRSDPITFDVGREGRAIQ</sequence>
<accession>A0ABD0US64</accession>
<reference evidence="2 3" key="1">
    <citation type="journal article" date="2024" name="Plant Biotechnol. J.">
        <title>Dendrobium thyrsiflorum genome and its molecular insights into genes involved in important horticultural traits.</title>
        <authorList>
            <person name="Chen B."/>
            <person name="Wang J.Y."/>
            <person name="Zheng P.J."/>
            <person name="Li K.L."/>
            <person name="Liang Y.M."/>
            <person name="Chen X.F."/>
            <person name="Zhang C."/>
            <person name="Zhao X."/>
            <person name="He X."/>
            <person name="Zhang G.Q."/>
            <person name="Liu Z.J."/>
            <person name="Xu Q."/>
        </authorList>
    </citation>
    <scope>NUCLEOTIDE SEQUENCE [LARGE SCALE GENOMIC DNA]</scope>
    <source>
        <strain evidence="2">GZMU011</strain>
    </source>
</reference>
<evidence type="ECO:0000313" key="2">
    <source>
        <dbReference type="EMBL" id="KAL0915723.1"/>
    </source>
</evidence>
<protein>
    <submittedName>
        <fullName evidence="2">Uncharacterized protein</fullName>
    </submittedName>
</protein>
<dbReference type="Proteomes" id="UP001552299">
    <property type="component" value="Unassembled WGS sequence"/>
</dbReference>
<feature type="region of interest" description="Disordered" evidence="1">
    <location>
        <begin position="63"/>
        <end position="96"/>
    </location>
</feature>
<feature type="compositionally biased region" description="Polar residues" evidence="1">
    <location>
        <begin position="221"/>
        <end position="241"/>
    </location>
</feature>
<comment type="caution">
    <text evidence="2">The sequence shown here is derived from an EMBL/GenBank/DDBJ whole genome shotgun (WGS) entry which is preliminary data.</text>
</comment>
<dbReference type="EMBL" id="JANQDX010000011">
    <property type="protein sequence ID" value="KAL0915723.1"/>
    <property type="molecule type" value="Genomic_DNA"/>
</dbReference>
<feature type="region of interest" description="Disordered" evidence="1">
    <location>
        <begin position="216"/>
        <end position="241"/>
    </location>
</feature>
<gene>
    <name evidence="2" type="ORF">M5K25_013176</name>
</gene>
<keyword evidence="3" id="KW-1185">Reference proteome</keyword>